<dbReference type="KEGG" id="rub:GBA63_09470"/>
<dbReference type="Proteomes" id="UP000501452">
    <property type="component" value="Chromosome"/>
</dbReference>
<reference evidence="1 2" key="1">
    <citation type="submission" date="2019-10" db="EMBL/GenBank/DDBJ databases">
        <title>Rubrobacter sp nov SCSIO 52090 isolated from a deep-sea sediment in the South China Sea.</title>
        <authorList>
            <person name="Chen R.W."/>
        </authorList>
    </citation>
    <scope>NUCLEOTIDE SEQUENCE [LARGE SCALE GENOMIC DNA]</scope>
    <source>
        <strain evidence="1 2">SCSIO 52909</strain>
    </source>
</reference>
<gene>
    <name evidence="1" type="ORF">GBA63_09470</name>
</gene>
<evidence type="ECO:0000313" key="1">
    <source>
        <dbReference type="EMBL" id="QIN82852.1"/>
    </source>
</evidence>
<dbReference type="RefSeq" id="WP_166175578.1">
    <property type="nucleotide sequence ID" value="NZ_CP045119.1"/>
</dbReference>
<name>A0A6G8Q8U2_9ACTN</name>
<evidence type="ECO:0000313" key="2">
    <source>
        <dbReference type="Proteomes" id="UP000501452"/>
    </source>
</evidence>
<accession>A0A6G8Q8U2</accession>
<keyword evidence="2" id="KW-1185">Reference proteome</keyword>
<organism evidence="1 2">
    <name type="scientific">Rubrobacter tropicus</name>
    <dbReference type="NCBI Taxonomy" id="2653851"/>
    <lineage>
        <taxon>Bacteria</taxon>
        <taxon>Bacillati</taxon>
        <taxon>Actinomycetota</taxon>
        <taxon>Rubrobacteria</taxon>
        <taxon>Rubrobacterales</taxon>
        <taxon>Rubrobacteraceae</taxon>
        <taxon>Rubrobacter</taxon>
    </lineage>
</organism>
<sequence length="80" mass="9295">MAQGIMGKIQELSEERERILAREGTHHAETGDRSRIVQIDHDLQVLWDLRRREMAGENVNLKEDYYDRYTVDPGSDAPGR</sequence>
<dbReference type="EMBL" id="CP045119">
    <property type="protein sequence ID" value="QIN82852.1"/>
    <property type="molecule type" value="Genomic_DNA"/>
</dbReference>
<proteinExistence type="predicted"/>
<protein>
    <submittedName>
        <fullName evidence="1">DUF2630 family protein</fullName>
    </submittedName>
</protein>
<dbReference type="AlphaFoldDB" id="A0A6G8Q8U2"/>